<dbReference type="InterPro" id="IPR050281">
    <property type="entry name" value="Flavin_monoamine_oxidase"/>
</dbReference>
<feature type="signal peptide" evidence="1">
    <location>
        <begin position="1"/>
        <end position="20"/>
    </location>
</feature>
<evidence type="ECO:0000313" key="3">
    <source>
        <dbReference type="EMBL" id="RYC81367.1"/>
    </source>
</evidence>
<gene>
    <name evidence="3" type="ORF">BFJ63_vAg15737</name>
</gene>
<evidence type="ECO:0000259" key="2">
    <source>
        <dbReference type="Pfam" id="PF01593"/>
    </source>
</evidence>
<dbReference type="Gene3D" id="3.50.50.60">
    <property type="entry name" value="FAD/NAD(P)-binding domain"/>
    <property type="match status" value="1"/>
</dbReference>
<dbReference type="Pfam" id="PF01593">
    <property type="entry name" value="Amino_oxidase"/>
    <property type="match status" value="1"/>
</dbReference>
<dbReference type="Proteomes" id="UP000290540">
    <property type="component" value="Unassembled WGS sequence"/>
</dbReference>
<dbReference type="SUPFAM" id="SSF51905">
    <property type="entry name" value="FAD/NAD(P)-binding domain"/>
    <property type="match status" value="1"/>
</dbReference>
<keyword evidence="1" id="KW-0732">Signal</keyword>
<accession>A0A4Q2VBF5</accession>
<name>A0A4Q2VBF5_FUSOX</name>
<reference evidence="3 4" key="1">
    <citation type="submission" date="2016-12" db="EMBL/GenBank/DDBJ databases">
        <title>Draft genome sequence of Fusarium oxysporum causing rot on Narcissus.</title>
        <authorList>
            <person name="Armitage A.D."/>
            <person name="Taylor A."/>
            <person name="Clarkson J.P."/>
            <person name="Harrison R.J."/>
            <person name="Jackson A.C."/>
        </authorList>
    </citation>
    <scope>NUCLEOTIDE SEQUENCE [LARGE SCALE GENOMIC DNA]</scope>
    <source>
        <strain evidence="3 4">N139</strain>
    </source>
</reference>
<dbReference type="GO" id="GO:0001716">
    <property type="term" value="F:L-amino-acid oxidase activity"/>
    <property type="evidence" value="ECO:0007669"/>
    <property type="project" value="TreeGrafter"/>
</dbReference>
<protein>
    <recommendedName>
        <fullName evidence="2">Amine oxidase domain-containing protein</fullName>
    </recommendedName>
</protein>
<dbReference type="PANTHER" id="PTHR10742:SF342">
    <property type="entry name" value="AMINE OXIDASE"/>
    <property type="match status" value="1"/>
</dbReference>
<evidence type="ECO:0000256" key="1">
    <source>
        <dbReference type="SAM" id="SignalP"/>
    </source>
</evidence>
<dbReference type="InterPro" id="IPR002937">
    <property type="entry name" value="Amino_oxidase"/>
</dbReference>
<dbReference type="InterPro" id="IPR036188">
    <property type="entry name" value="FAD/NAD-bd_sf"/>
</dbReference>
<feature type="domain" description="Amine oxidase" evidence="2">
    <location>
        <begin position="82"/>
        <end position="148"/>
    </location>
</feature>
<feature type="chain" id="PRO_5020497024" description="Amine oxidase domain-containing protein" evidence="1">
    <location>
        <begin position="21"/>
        <end position="204"/>
    </location>
</feature>
<dbReference type="EMBL" id="MQTW01000251">
    <property type="protein sequence ID" value="RYC81367.1"/>
    <property type="molecule type" value="Genomic_DNA"/>
</dbReference>
<sequence length="204" mass="22758">MSLFNSRILVTALLLALSLALPAPQKAPRGEKNICNDGELAAGNPRAAFFRKLVDGSDYKNHKRVPSPKDCPMKVGIVGGGVAGLYAAILLDSLDIDYDIHEASDRIGGRVLTYRFDQEAWDKSTPSDPAYYDYYDVGAMRFPPMPYMDRVIGDKPWSLIPYTNQRVPDRHKVVQKHYIFTASNTFRRYNDITSLIQDPASASA</sequence>
<dbReference type="GO" id="GO:0009063">
    <property type="term" value="P:amino acid catabolic process"/>
    <property type="evidence" value="ECO:0007669"/>
    <property type="project" value="TreeGrafter"/>
</dbReference>
<dbReference type="Gene3D" id="3.90.660.10">
    <property type="match status" value="1"/>
</dbReference>
<dbReference type="PANTHER" id="PTHR10742">
    <property type="entry name" value="FLAVIN MONOAMINE OXIDASE"/>
    <property type="match status" value="1"/>
</dbReference>
<comment type="caution">
    <text evidence="3">The sequence shown here is derived from an EMBL/GenBank/DDBJ whole genome shotgun (WGS) entry which is preliminary data.</text>
</comment>
<dbReference type="AlphaFoldDB" id="A0A4Q2VBF5"/>
<organism evidence="3 4">
    <name type="scientific">Fusarium oxysporum f. sp. narcissi</name>
    <dbReference type="NCBI Taxonomy" id="451672"/>
    <lineage>
        <taxon>Eukaryota</taxon>
        <taxon>Fungi</taxon>
        <taxon>Dikarya</taxon>
        <taxon>Ascomycota</taxon>
        <taxon>Pezizomycotina</taxon>
        <taxon>Sordariomycetes</taxon>
        <taxon>Hypocreomycetidae</taxon>
        <taxon>Hypocreales</taxon>
        <taxon>Nectriaceae</taxon>
        <taxon>Fusarium</taxon>
        <taxon>Fusarium oxysporum species complex</taxon>
    </lineage>
</organism>
<proteinExistence type="predicted"/>
<evidence type="ECO:0000313" key="4">
    <source>
        <dbReference type="Proteomes" id="UP000290540"/>
    </source>
</evidence>